<sequence length="770" mass="88891">MLEVTVDGSGNENENGTKSANDNHHHYRSFRARERRHPMDWQEDGPSELPLARIERQGRTRSRTDSPSTAKRSPSFRRRRPEYILSSDDEPEYSETDVSFSNRPRHLRSSAQSHHPFNTLPTEASLPHIQATLSSDSQKDITLHFDLDFADDIEGHLEELARLKRLGHFHDAVDYFAINLEQHLNLPLVIIEYADLLQEQGAYRELLDLQSRGILELPQKMGSGDTPKLYIWHLDVIQKHAKSAFEGLSKRDISEGTIPQILEHVEQWLSFRLSNYLDQKPADPVDWTELQLFRKFLDLLSNTYINDVLPPDRPLWTGIYDDLLEGERIWDISDVILSMINMYEPQQVLIDLFNDPFDHDTPEEDQDPLARLLEDLESDEYDELTELAILSILVGLTYAIESSDMPKNEQIITARRCLQHASLHARLVEEQSPELTRSRPYLLYILAKEQFQRCWGGNRSSMRERRRPAVYTTGMACAVGGIPSYIPVEAENPGWPSPDPKFPPNRVLEDILQSARELGDYEVEAVCLMELICRVEDPKPLLDQLERLRKSTQGYYTSYIQTCISRYLLVNDKTSAQNLLWDLEQSTSRLCTVPGKDAFPPFRWNELKVKNALHLTLSGPGRDTHETMHLANALLDDHRGFRSSPYTRYLRFEDEEYPHIEVAGPSRPGIRDRKISRTIRGDRSWIPRNAAEMNFEQNTRVSNLEQAIQKDKQQLERPRPPGEQCTDLVVASKRGLAKDEYEREFDDVSNSKMVWANDRTALTKKIQAQT</sequence>
<accession>A0A1V6RZ12</accession>
<feature type="compositionally biased region" description="Polar residues" evidence="1">
    <location>
        <begin position="8"/>
        <end position="20"/>
    </location>
</feature>
<reference evidence="3" key="1">
    <citation type="journal article" date="2017" name="Nat. Microbiol.">
        <title>Global analysis of biosynthetic gene clusters reveals vast potential of secondary metabolite production in Penicillium species.</title>
        <authorList>
            <person name="Nielsen J.C."/>
            <person name="Grijseels S."/>
            <person name="Prigent S."/>
            <person name="Ji B."/>
            <person name="Dainat J."/>
            <person name="Nielsen K.F."/>
            <person name="Frisvad J.C."/>
            <person name="Workman M."/>
            <person name="Nielsen J."/>
        </authorList>
    </citation>
    <scope>NUCLEOTIDE SEQUENCE [LARGE SCALE GENOMIC DNA]</scope>
    <source>
        <strain evidence="3">IBT 29486</strain>
    </source>
</reference>
<evidence type="ECO:0000313" key="3">
    <source>
        <dbReference type="Proteomes" id="UP000191518"/>
    </source>
</evidence>
<organism evidence="2 3">
    <name type="scientific">Penicillium vulpinum</name>
    <dbReference type="NCBI Taxonomy" id="29845"/>
    <lineage>
        <taxon>Eukaryota</taxon>
        <taxon>Fungi</taxon>
        <taxon>Dikarya</taxon>
        <taxon>Ascomycota</taxon>
        <taxon>Pezizomycotina</taxon>
        <taxon>Eurotiomycetes</taxon>
        <taxon>Eurotiomycetidae</taxon>
        <taxon>Eurotiales</taxon>
        <taxon>Aspergillaceae</taxon>
        <taxon>Penicillium</taxon>
    </lineage>
</organism>
<dbReference type="Proteomes" id="UP000191518">
    <property type="component" value="Unassembled WGS sequence"/>
</dbReference>
<evidence type="ECO:0000256" key="1">
    <source>
        <dbReference type="SAM" id="MobiDB-lite"/>
    </source>
</evidence>
<dbReference type="STRING" id="29845.A0A1V6RZ12"/>
<feature type="compositionally biased region" description="Basic and acidic residues" evidence="1">
    <location>
        <begin position="53"/>
        <end position="64"/>
    </location>
</feature>
<evidence type="ECO:0000313" key="2">
    <source>
        <dbReference type="EMBL" id="OQE06714.1"/>
    </source>
</evidence>
<proteinExistence type="predicted"/>
<dbReference type="OrthoDB" id="4838614at2759"/>
<gene>
    <name evidence="2" type="ORF">PENVUL_c017G01639</name>
</gene>
<name>A0A1V6RZ12_9EURO</name>
<feature type="compositionally biased region" description="Polar residues" evidence="1">
    <location>
        <begin position="109"/>
        <end position="122"/>
    </location>
</feature>
<protein>
    <submittedName>
        <fullName evidence="2">Uncharacterized protein</fullName>
    </submittedName>
</protein>
<dbReference type="EMBL" id="MDYP01000017">
    <property type="protein sequence ID" value="OQE06714.1"/>
    <property type="molecule type" value="Genomic_DNA"/>
</dbReference>
<feature type="region of interest" description="Disordered" evidence="1">
    <location>
        <begin position="1"/>
        <end position="122"/>
    </location>
</feature>
<feature type="compositionally biased region" description="Basic residues" evidence="1">
    <location>
        <begin position="25"/>
        <end position="36"/>
    </location>
</feature>
<comment type="caution">
    <text evidence="2">The sequence shown here is derived from an EMBL/GenBank/DDBJ whole genome shotgun (WGS) entry which is preliminary data.</text>
</comment>
<dbReference type="AlphaFoldDB" id="A0A1V6RZ12"/>
<keyword evidence="3" id="KW-1185">Reference proteome</keyword>